<sequence>MQGSKLKQTRHQDEQPLLLSRWLCCFQSMNSFSIDQQAPPSRPAKLDRKASNIEEPLATWYLLSFDRPSASKPSPANLPSPAANQEAAKLKLNASALFPARKAEHTTAASTQTHDYKPSPTVQETREVQLNWLQQQLAHARMSSMMLSPRRNAEPSDSPSTNTPS</sequence>
<feature type="region of interest" description="Disordered" evidence="1">
    <location>
        <begin position="103"/>
        <end position="123"/>
    </location>
</feature>
<dbReference type="EMBL" id="HBIZ01064010">
    <property type="protein sequence ID" value="CAE0786770.1"/>
    <property type="molecule type" value="Transcribed_RNA"/>
</dbReference>
<gene>
    <name evidence="2" type="ORF">PCAR00345_LOCUS39478</name>
</gene>
<accession>A0A7S4FCJ2</accession>
<feature type="region of interest" description="Disordered" evidence="1">
    <location>
        <begin position="140"/>
        <end position="165"/>
    </location>
</feature>
<feature type="compositionally biased region" description="Polar residues" evidence="1">
    <location>
        <begin position="155"/>
        <end position="165"/>
    </location>
</feature>
<reference evidence="2" key="1">
    <citation type="submission" date="2021-01" db="EMBL/GenBank/DDBJ databases">
        <authorList>
            <person name="Corre E."/>
            <person name="Pelletier E."/>
            <person name="Niang G."/>
            <person name="Scheremetjew M."/>
            <person name="Finn R."/>
            <person name="Kale V."/>
            <person name="Holt S."/>
            <person name="Cochrane G."/>
            <person name="Meng A."/>
            <person name="Brown T."/>
            <person name="Cohen L."/>
        </authorList>
    </citation>
    <scope>NUCLEOTIDE SEQUENCE</scope>
    <source>
        <strain evidence="2">CCMP645</strain>
    </source>
</reference>
<protein>
    <submittedName>
        <fullName evidence="2">Uncharacterized protein</fullName>
    </submittedName>
</protein>
<evidence type="ECO:0000313" key="2">
    <source>
        <dbReference type="EMBL" id="CAE0786770.1"/>
    </source>
</evidence>
<dbReference type="AlphaFoldDB" id="A0A7S4FCJ2"/>
<evidence type="ECO:0000256" key="1">
    <source>
        <dbReference type="SAM" id="MobiDB-lite"/>
    </source>
</evidence>
<organism evidence="2">
    <name type="scientific">Chrysotila carterae</name>
    <name type="common">Marine alga</name>
    <name type="synonym">Syracosphaera carterae</name>
    <dbReference type="NCBI Taxonomy" id="13221"/>
    <lineage>
        <taxon>Eukaryota</taxon>
        <taxon>Haptista</taxon>
        <taxon>Haptophyta</taxon>
        <taxon>Prymnesiophyceae</taxon>
        <taxon>Isochrysidales</taxon>
        <taxon>Isochrysidaceae</taxon>
        <taxon>Chrysotila</taxon>
    </lineage>
</organism>
<name>A0A7S4FCJ2_CHRCT</name>
<proteinExistence type="predicted"/>